<feature type="binding site" evidence="10">
    <location>
        <position position="204"/>
    </location>
    <ligand>
        <name>Zn(2+)</name>
        <dbReference type="ChEBI" id="CHEBI:29105"/>
    </ligand>
</feature>
<evidence type="ECO:0000256" key="3">
    <source>
        <dbReference type="ARBA" id="ARBA00022723"/>
    </source>
</evidence>
<evidence type="ECO:0000313" key="11">
    <source>
        <dbReference type="EMBL" id="APX72070.1"/>
    </source>
</evidence>
<evidence type="ECO:0000256" key="9">
    <source>
        <dbReference type="ARBA" id="ARBA00047890"/>
    </source>
</evidence>
<dbReference type="AlphaFoldDB" id="A0A1P8Q2H7"/>
<dbReference type="STRING" id="1847728.BTM29_05610"/>
<keyword evidence="6 10" id="KW-0067">ATP-binding</keyword>
<evidence type="ECO:0000313" key="12">
    <source>
        <dbReference type="Proteomes" id="UP000187499"/>
    </source>
</evidence>
<organism evidence="11 12">
    <name type="scientific">Companilactobacillus allii</name>
    <dbReference type="NCBI Taxonomy" id="1847728"/>
    <lineage>
        <taxon>Bacteria</taxon>
        <taxon>Bacillati</taxon>
        <taxon>Bacillota</taxon>
        <taxon>Bacilli</taxon>
        <taxon>Lactobacillales</taxon>
        <taxon>Lactobacillaceae</taxon>
        <taxon>Companilactobacillus</taxon>
    </lineage>
</organism>
<feature type="binding site" evidence="10">
    <location>
        <position position="201"/>
    </location>
    <ligand>
        <name>Zn(2+)</name>
        <dbReference type="ChEBI" id="CHEBI:29105"/>
    </ligand>
</feature>
<evidence type="ECO:0000256" key="7">
    <source>
        <dbReference type="ARBA" id="ARBA00037993"/>
    </source>
</evidence>
<evidence type="ECO:0000256" key="5">
    <source>
        <dbReference type="ARBA" id="ARBA00022833"/>
    </source>
</evidence>
<dbReference type="RefSeq" id="WP_076614573.1">
    <property type="nucleotide sequence ID" value="NZ_CP019323.1"/>
</dbReference>
<dbReference type="Gene3D" id="3.40.50.620">
    <property type="entry name" value="HUPs"/>
    <property type="match status" value="1"/>
</dbReference>
<dbReference type="UniPathway" id="UPA00391"/>
<dbReference type="Proteomes" id="UP000187499">
    <property type="component" value="Chromosome"/>
</dbReference>
<dbReference type="GO" id="GO:0005524">
    <property type="term" value="F:ATP binding"/>
    <property type="evidence" value="ECO:0007669"/>
    <property type="project" value="UniProtKB-UniRule"/>
</dbReference>
<proteinExistence type="inferred from homology"/>
<dbReference type="EMBL" id="CP019323">
    <property type="protein sequence ID" value="APX72070.1"/>
    <property type="molecule type" value="Genomic_DNA"/>
</dbReference>
<dbReference type="EC" id="6.3.4.20" evidence="8 10"/>
<accession>A0A1P8Q2H7</accession>
<dbReference type="SUPFAM" id="SSF52402">
    <property type="entry name" value="Adenine nucleotide alpha hydrolases-like"/>
    <property type="match status" value="1"/>
</dbReference>
<name>A0A1P8Q2H7_9LACO</name>
<dbReference type="OrthoDB" id="9789567at2"/>
<comment type="pathway">
    <text evidence="1 10">Purine metabolism; 7-cyano-7-deazaguanine biosynthesis.</text>
</comment>
<protein>
    <recommendedName>
        <fullName evidence="8 10">7-cyano-7-deazaguanine synthase</fullName>
        <ecNumber evidence="8 10">6.3.4.20</ecNumber>
    </recommendedName>
    <alternativeName>
        <fullName evidence="10">7-cyano-7-carbaguanine synthase</fullName>
    </alternativeName>
    <alternativeName>
        <fullName evidence="10">PreQ(0) synthase</fullName>
    </alternativeName>
    <alternativeName>
        <fullName evidence="10">Queuosine biosynthesis protein QueC</fullName>
    </alternativeName>
</protein>
<dbReference type="KEGG" id="lalw:BTM29_05610"/>
<keyword evidence="3 10" id="KW-0479">Metal-binding</keyword>
<dbReference type="PANTHER" id="PTHR42914:SF1">
    <property type="entry name" value="7-CYANO-7-DEAZAGUANINE SYNTHASE"/>
    <property type="match status" value="1"/>
</dbReference>
<keyword evidence="5 10" id="KW-0862">Zinc</keyword>
<evidence type="ECO:0000256" key="8">
    <source>
        <dbReference type="ARBA" id="ARBA00039149"/>
    </source>
</evidence>
<dbReference type="GO" id="GO:0008616">
    <property type="term" value="P:tRNA queuosine(34) biosynthetic process"/>
    <property type="evidence" value="ECO:0007669"/>
    <property type="project" value="UniProtKB-UniRule"/>
</dbReference>
<keyword evidence="10" id="KW-0671">Queuosine biosynthesis</keyword>
<keyword evidence="12" id="KW-1185">Reference proteome</keyword>
<dbReference type="GO" id="GO:0016879">
    <property type="term" value="F:ligase activity, forming carbon-nitrogen bonds"/>
    <property type="evidence" value="ECO:0007669"/>
    <property type="project" value="UniProtKB-UniRule"/>
</dbReference>
<dbReference type="PANTHER" id="PTHR42914">
    <property type="entry name" value="7-CYANO-7-DEAZAGUANINE SYNTHASE"/>
    <property type="match status" value="1"/>
</dbReference>
<dbReference type="PIRSF" id="PIRSF006293">
    <property type="entry name" value="ExsB"/>
    <property type="match status" value="1"/>
</dbReference>
<dbReference type="GO" id="GO:0008270">
    <property type="term" value="F:zinc ion binding"/>
    <property type="evidence" value="ECO:0007669"/>
    <property type="project" value="UniProtKB-UniRule"/>
</dbReference>
<dbReference type="NCBIfam" id="TIGR00364">
    <property type="entry name" value="7-cyano-7-deazaguanine synthase QueC"/>
    <property type="match status" value="1"/>
</dbReference>
<comment type="subunit">
    <text evidence="10">Homodimer.</text>
</comment>
<evidence type="ECO:0000256" key="4">
    <source>
        <dbReference type="ARBA" id="ARBA00022741"/>
    </source>
</evidence>
<feature type="binding site" evidence="10">
    <location>
        <begin position="7"/>
        <end position="17"/>
    </location>
    <ligand>
        <name>ATP</name>
        <dbReference type="ChEBI" id="CHEBI:30616"/>
    </ligand>
</feature>
<dbReference type="Pfam" id="PF06508">
    <property type="entry name" value="QueC"/>
    <property type="match status" value="1"/>
</dbReference>
<comment type="cofactor">
    <cofactor evidence="10">
        <name>Zn(2+)</name>
        <dbReference type="ChEBI" id="CHEBI:29105"/>
    </cofactor>
    <text evidence="10">Binds 1 zinc ion per subunit.</text>
</comment>
<evidence type="ECO:0000256" key="10">
    <source>
        <dbReference type="HAMAP-Rule" id="MF_01633"/>
    </source>
</evidence>
<comment type="similarity">
    <text evidence="7 10">Belongs to the QueC family.</text>
</comment>
<comment type="catalytic activity">
    <reaction evidence="9 10">
        <text>7-carboxy-7-carbaguanine + NH4(+) + 2 ATP = 7-cyano-7-carbaguanine + 2 AMP + 2 diphosphate + 2 H(+)</text>
        <dbReference type="Rhea" id="RHEA:27982"/>
        <dbReference type="ChEBI" id="CHEBI:15378"/>
        <dbReference type="ChEBI" id="CHEBI:28938"/>
        <dbReference type="ChEBI" id="CHEBI:30616"/>
        <dbReference type="ChEBI" id="CHEBI:33019"/>
        <dbReference type="ChEBI" id="CHEBI:45075"/>
        <dbReference type="ChEBI" id="CHEBI:61036"/>
        <dbReference type="ChEBI" id="CHEBI:456215"/>
        <dbReference type="EC" id="6.3.4.20"/>
    </reaction>
</comment>
<dbReference type="InterPro" id="IPR014729">
    <property type="entry name" value="Rossmann-like_a/b/a_fold"/>
</dbReference>
<dbReference type="HAMAP" id="MF_01633">
    <property type="entry name" value="QueC"/>
    <property type="match status" value="1"/>
</dbReference>
<dbReference type="CDD" id="cd01995">
    <property type="entry name" value="QueC-like"/>
    <property type="match status" value="1"/>
</dbReference>
<sequence length="233" mass="25713">MKAVVLLSGGMDSAVCLAKIIEEYGNNNVMAVGFRYGQKHQQNHYYAKKIADYFNVKMIDLDIDVRAFKGSDSTLLNDKKIKHESYAQVLKDSDTGIADTYVPFRNGLMLSQVAALAYSQKANYVVYGAHKDDYAGNAYPDTSPAFYKAMNEAINVGTNGKINVIAPLINMDKAGVVKLGTQLGVPFEFTRTCYEGDDVSCGECATCLDRINAFKQNDLVDPIPYAINIDWNN</sequence>
<feature type="binding site" evidence="10">
    <location>
        <position position="193"/>
    </location>
    <ligand>
        <name>Zn(2+)</name>
        <dbReference type="ChEBI" id="CHEBI:29105"/>
    </ligand>
</feature>
<dbReference type="InterPro" id="IPR018317">
    <property type="entry name" value="QueC"/>
</dbReference>
<gene>
    <name evidence="10" type="primary">queC</name>
    <name evidence="11" type="ORF">BTM29_05610</name>
</gene>
<feature type="binding site" evidence="10">
    <location>
        <position position="207"/>
    </location>
    <ligand>
        <name>Zn(2+)</name>
        <dbReference type="ChEBI" id="CHEBI:29105"/>
    </ligand>
</feature>
<keyword evidence="2 10" id="KW-0436">Ligase</keyword>
<evidence type="ECO:0000256" key="1">
    <source>
        <dbReference type="ARBA" id="ARBA00005061"/>
    </source>
</evidence>
<reference evidence="12" key="1">
    <citation type="submission" date="2016-12" db="EMBL/GenBank/DDBJ databases">
        <authorList>
            <person name="Jung M.Y."/>
            <person name="Lee S.H."/>
        </authorList>
    </citation>
    <scope>NUCLEOTIDE SEQUENCE [LARGE SCALE GENOMIC DNA]</scope>
    <source>
        <strain evidence="12">WiKim39</strain>
    </source>
</reference>
<comment type="function">
    <text evidence="10">Catalyzes the ATP-dependent conversion of 7-carboxy-7-deazaguanine (CDG) to 7-cyano-7-deazaguanine (preQ(0)).</text>
</comment>
<evidence type="ECO:0000256" key="2">
    <source>
        <dbReference type="ARBA" id="ARBA00022598"/>
    </source>
</evidence>
<keyword evidence="4 10" id="KW-0547">Nucleotide-binding</keyword>
<evidence type="ECO:0000256" key="6">
    <source>
        <dbReference type="ARBA" id="ARBA00022840"/>
    </source>
</evidence>